<accession>A0A2N7JQJ0</accession>
<proteinExistence type="predicted"/>
<evidence type="ECO:0000313" key="2">
    <source>
        <dbReference type="Proteomes" id="UP000235533"/>
    </source>
</evidence>
<protein>
    <submittedName>
        <fullName evidence="1">Uncharacterized protein</fullName>
    </submittedName>
</protein>
<organism evidence="1 2">
    <name type="scientific">Vibrio splendidus</name>
    <dbReference type="NCBI Taxonomy" id="29497"/>
    <lineage>
        <taxon>Bacteria</taxon>
        <taxon>Pseudomonadati</taxon>
        <taxon>Pseudomonadota</taxon>
        <taxon>Gammaproteobacteria</taxon>
        <taxon>Vibrionales</taxon>
        <taxon>Vibrionaceae</taxon>
        <taxon>Vibrio</taxon>
    </lineage>
</organism>
<evidence type="ECO:0000313" key="1">
    <source>
        <dbReference type="EMBL" id="PMM52069.1"/>
    </source>
</evidence>
<name>A0A2N7JQJ0_VIBSP</name>
<gene>
    <name evidence="1" type="ORF">BCT54_23520</name>
</gene>
<dbReference type="Proteomes" id="UP000235533">
    <property type="component" value="Unassembled WGS sequence"/>
</dbReference>
<sequence>MKHESLFDDSYSGPEALRLHSQYKASFDELVEALEPVWSGKTVAHYCYRAPQSLHVLSGDSFEITINVGCQPHIPTGFDLQDSCRVNHITVDLWDSADVQGFIELLLRRLRASLALFSLGSPWVAGMPSGSVDNET</sequence>
<dbReference type="EMBL" id="MCZF01000139">
    <property type="protein sequence ID" value="PMM52069.1"/>
    <property type="molecule type" value="Genomic_DNA"/>
</dbReference>
<dbReference type="AlphaFoldDB" id="A0A2N7JQJ0"/>
<reference evidence="2" key="1">
    <citation type="submission" date="2016-07" db="EMBL/GenBank/DDBJ databases">
        <title>Nontailed viruses are major unrecognized killers of bacteria in the ocean.</title>
        <authorList>
            <person name="Kauffman K."/>
            <person name="Hussain F."/>
            <person name="Yang J."/>
            <person name="Arevalo P."/>
            <person name="Brown J."/>
            <person name="Cutler M."/>
            <person name="Kelly L."/>
            <person name="Polz M.F."/>
        </authorList>
    </citation>
    <scope>NUCLEOTIDE SEQUENCE [LARGE SCALE GENOMIC DNA]</scope>
    <source>
        <strain evidence="2">10N.261.48.B5</strain>
    </source>
</reference>
<comment type="caution">
    <text evidence="1">The sequence shown here is derived from an EMBL/GenBank/DDBJ whole genome shotgun (WGS) entry which is preliminary data.</text>
</comment>